<dbReference type="PANTHER" id="PTHR11733:SF167">
    <property type="entry name" value="FI17812P1-RELATED"/>
    <property type="match status" value="1"/>
</dbReference>
<dbReference type="GO" id="GO:0046872">
    <property type="term" value="F:metal ion binding"/>
    <property type="evidence" value="ECO:0007669"/>
    <property type="project" value="UniProtKB-KW"/>
</dbReference>
<evidence type="ECO:0000256" key="6">
    <source>
        <dbReference type="ARBA" id="ARBA00022833"/>
    </source>
</evidence>
<dbReference type="GO" id="GO:0005886">
    <property type="term" value="C:plasma membrane"/>
    <property type="evidence" value="ECO:0007669"/>
    <property type="project" value="TreeGrafter"/>
</dbReference>
<dbReference type="STRING" id="537006.PRABACTJOHN_01301"/>
<evidence type="ECO:0000256" key="7">
    <source>
        <dbReference type="ARBA" id="ARBA00023049"/>
    </source>
</evidence>
<keyword evidence="7" id="KW-0482">Metalloprotease</keyword>
<dbReference type="PANTHER" id="PTHR11733">
    <property type="entry name" value="ZINC METALLOPROTEASE FAMILY M13 NEPRILYSIN-RELATED"/>
    <property type="match status" value="1"/>
</dbReference>
<evidence type="ECO:0000259" key="9">
    <source>
        <dbReference type="Pfam" id="PF05649"/>
    </source>
</evidence>
<comment type="similarity">
    <text evidence="2">Belongs to the peptidase M13 family.</text>
</comment>
<dbReference type="RefSeq" id="WP_008147871.1">
    <property type="nucleotide sequence ID" value="NZ_DS996446.1"/>
</dbReference>
<dbReference type="CDD" id="cd08662">
    <property type="entry name" value="M13"/>
    <property type="match status" value="1"/>
</dbReference>
<reference evidence="10 11" key="2">
    <citation type="submission" date="2008-10" db="EMBL/GenBank/DDBJ databases">
        <authorList>
            <person name="Fulton L."/>
            <person name="Clifton S."/>
            <person name="Fulton B."/>
            <person name="Xu J."/>
            <person name="Minx P."/>
            <person name="Pepin K.H."/>
            <person name="Johnson M."/>
            <person name="Bhonagiri V."/>
            <person name="Nash W.E."/>
            <person name="Mardis E.R."/>
            <person name="Wilson R.K."/>
        </authorList>
    </citation>
    <scope>NUCLEOTIDE SEQUENCE [LARGE SCALE GENOMIC DNA]</scope>
    <source>
        <strain evidence="10 11">DSM 18315</strain>
    </source>
</reference>
<evidence type="ECO:0000256" key="1">
    <source>
        <dbReference type="ARBA" id="ARBA00001947"/>
    </source>
</evidence>
<comment type="cofactor">
    <cofactor evidence="1">
        <name>Zn(2+)</name>
        <dbReference type="ChEBI" id="CHEBI:29105"/>
    </cofactor>
</comment>
<dbReference type="SUPFAM" id="SSF55486">
    <property type="entry name" value="Metalloproteases ('zincins'), catalytic domain"/>
    <property type="match status" value="1"/>
</dbReference>
<dbReference type="Gene3D" id="3.40.390.10">
    <property type="entry name" value="Collagenase (Catalytic Domain)"/>
    <property type="match status" value="1"/>
</dbReference>
<evidence type="ECO:0000259" key="8">
    <source>
        <dbReference type="Pfam" id="PF01431"/>
    </source>
</evidence>
<reference evidence="10 11" key="1">
    <citation type="submission" date="2008-10" db="EMBL/GenBank/DDBJ databases">
        <title>Draft genome sequence of Parabacteroides johnsonii (DSM 18315).</title>
        <authorList>
            <person name="Sudarsanam P."/>
            <person name="Ley R."/>
            <person name="Guruge J."/>
            <person name="Turnbaugh P.J."/>
            <person name="Mahowald M."/>
            <person name="Liep D."/>
            <person name="Gordon J."/>
        </authorList>
    </citation>
    <scope>NUCLEOTIDE SEQUENCE [LARGE SCALE GENOMIC DNA]</scope>
    <source>
        <strain evidence="10 11">DSM 18315</strain>
    </source>
</reference>
<keyword evidence="3" id="KW-0645">Protease</keyword>
<dbReference type="AlphaFoldDB" id="B7B8F0"/>
<evidence type="ECO:0000256" key="2">
    <source>
        <dbReference type="ARBA" id="ARBA00007357"/>
    </source>
</evidence>
<feature type="domain" description="Peptidase M13 C-terminal" evidence="8">
    <location>
        <begin position="101"/>
        <end position="302"/>
    </location>
</feature>
<dbReference type="InterPro" id="IPR018497">
    <property type="entry name" value="Peptidase_M13_C"/>
</dbReference>
<protein>
    <submittedName>
        <fullName evidence="10">Peptidase family M13</fullName>
    </submittedName>
</protein>
<dbReference type="MEROPS" id="M13.009"/>
<evidence type="ECO:0000313" key="10">
    <source>
        <dbReference type="EMBL" id="EEC97303.1"/>
    </source>
</evidence>
<dbReference type="PROSITE" id="PS51885">
    <property type="entry name" value="NEPRILYSIN"/>
    <property type="match status" value="1"/>
</dbReference>
<sequence>SSKEKMLKMVGDLQKALGDRISGLEWMSDATKAKAQEKLAAFIVKIGYPDTWRDYSGLEIKNDSYWANVRRSNIFEVNYMLADVDKPVDKARWGMSPQTVNAYYNPTTNEICFPAAILQPPFFNPEADDAVNYGAIGVVIGHEMTHGFDDQGRNYDKEGNLSDWWTAEDAALFTQRADRLAQQYSDIIVVDSVHANGRFTLGENIADQGGLMVAHLAYLNSLEGKEIPAPIDGFTNEQRFYLGYANLWAQNIRPEEILRLTKIDPHSLGKWRVNAALRNIDAFYTAFDIKEGEPMYMLPADRVVIW</sequence>
<keyword evidence="4" id="KW-0479">Metal-binding</keyword>
<dbReference type="InterPro" id="IPR042089">
    <property type="entry name" value="Peptidase_M13_dom_2"/>
</dbReference>
<dbReference type="GO" id="GO:0004222">
    <property type="term" value="F:metalloendopeptidase activity"/>
    <property type="evidence" value="ECO:0007669"/>
    <property type="project" value="InterPro"/>
</dbReference>
<dbReference type="EMBL" id="ABYH01000111">
    <property type="protein sequence ID" value="EEC97303.1"/>
    <property type="molecule type" value="Genomic_DNA"/>
</dbReference>
<dbReference type="InterPro" id="IPR024079">
    <property type="entry name" value="MetalloPept_cat_dom_sf"/>
</dbReference>
<dbReference type="InterPro" id="IPR000718">
    <property type="entry name" value="Peptidase_M13"/>
</dbReference>
<keyword evidence="6" id="KW-0862">Zinc</keyword>
<evidence type="ECO:0000256" key="3">
    <source>
        <dbReference type="ARBA" id="ARBA00022670"/>
    </source>
</evidence>
<proteinExistence type="inferred from homology"/>
<accession>B7B8F0</accession>
<evidence type="ECO:0000256" key="5">
    <source>
        <dbReference type="ARBA" id="ARBA00022801"/>
    </source>
</evidence>
<dbReference type="Gene3D" id="1.10.1380.10">
    <property type="entry name" value="Neutral endopeptidase , domain2"/>
    <property type="match status" value="1"/>
</dbReference>
<evidence type="ECO:0000313" key="11">
    <source>
        <dbReference type="Proteomes" id="UP000005510"/>
    </source>
</evidence>
<organism evidence="10 11">
    <name type="scientific">Parabacteroides johnsonii DSM 18315</name>
    <dbReference type="NCBI Taxonomy" id="537006"/>
    <lineage>
        <taxon>Bacteria</taxon>
        <taxon>Pseudomonadati</taxon>
        <taxon>Bacteroidota</taxon>
        <taxon>Bacteroidia</taxon>
        <taxon>Bacteroidales</taxon>
        <taxon>Tannerellaceae</taxon>
        <taxon>Parabacteroides</taxon>
    </lineage>
</organism>
<dbReference type="InterPro" id="IPR008753">
    <property type="entry name" value="Peptidase_M13_N"/>
</dbReference>
<dbReference type="Proteomes" id="UP000005510">
    <property type="component" value="Unassembled WGS sequence"/>
</dbReference>
<name>B7B8F0_9BACT</name>
<evidence type="ECO:0000256" key="4">
    <source>
        <dbReference type="ARBA" id="ARBA00022723"/>
    </source>
</evidence>
<comment type="caution">
    <text evidence="10">The sequence shown here is derived from an EMBL/GenBank/DDBJ whole genome shotgun (WGS) entry which is preliminary data.</text>
</comment>
<feature type="non-terminal residue" evidence="10">
    <location>
        <position position="1"/>
    </location>
</feature>
<feature type="domain" description="Peptidase M13 N-terminal" evidence="9">
    <location>
        <begin position="2"/>
        <end position="49"/>
    </location>
</feature>
<dbReference type="GO" id="GO:0016485">
    <property type="term" value="P:protein processing"/>
    <property type="evidence" value="ECO:0007669"/>
    <property type="project" value="TreeGrafter"/>
</dbReference>
<gene>
    <name evidence="10" type="ORF">PRABACTJOHN_01301</name>
</gene>
<dbReference type="Pfam" id="PF01431">
    <property type="entry name" value="Peptidase_M13"/>
    <property type="match status" value="1"/>
</dbReference>
<dbReference type="Pfam" id="PF05649">
    <property type="entry name" value="Peptidase_M13_N"/>
    <property type="match status" value="1"/>
</dbReference>
<dbReference type="PRINTS" id="PR00786">
    <property type="entry name" value="NEPRILYSIN"/>
</dbReference>
<keyword evidence="5" id="KW-0378">Hydrolase</keyword>
<dbReference type="HOGENOM" id="CLU_907674_0_0_10"/>